<evidence type="ECO:0000259" key="1">
    <source>
        <dbReference type="SMART" id="SM00932"/>
    </source>
</evidence>
<dbReference type="InterPro" id="IPR014824">
    <property type="entry name" value="Nfu/NifU_N"/>
</dbReference>
<dbReference type="InterPro" id="IPR036498">
    <property type="entry name" value="Nfu/NifU_N_sf"/>
</dbReference>
<dbReference type="Gene3D" id="3.30.1370.70">
    <property type="entry name" value="Scaffold protein Nfu/NifU, N-terminal domain"/>
    <property type="match status" value="1"/>
</dbReference>
<protein>
    <recommendedName>
        <fullName evidence="1">Scaffold protein Nfu/NifU N-terminal domain-containing protein</fullName>
    </recommendedName>
</protein>
<evidence type="ECO:0000313" key="3">
    <source>
        <dbReference type="Proteomes" id="UP001519288"/>
    </source>
</evidence>
<dbReference type="RefSeq" id="WP_209861269.1">
    <property type="nucleotide sequence ID" value="NZ_JAGGLD010000002.1"/>
</dbReference>
<keyword evidence="3" id="KW-1185">Reference proteome</keyword>
<dbReference type="Proteomes" id="UP001519288">
    <property type="component" value="Unassembled WGS sequence"/>
</dbReference>
<reference evidence="2 3" key="1">
    <citation type="submission" date="2021-03" db="EMBL/GenBank/DDBJ databases">
        <title>Genomic Encyclopedia of Type Strains, Phase IV (KMG-IV): sequencing the most valuable type-strain genomes for metagenomic binning, comparative biology and taxonomic classification.</title>
        <authorList>
            <person name="Goeker M."/>
        </authorList>
    </citation>
    <scope>NUCLEOTIDE SEQUENCE [LARGE SCALE GENOMIC DNA]</scope>
    <source>
        <strain evidence="2 3">DSM 26806</strain>
    </source>
</reference>
<sequence>MAIQIDVQSTPNPNAVKFNASERLFEGTRSVSFKKGDTAELPIVQALLAIEGVDNIFGINDFVTVTKEPDADWDSILEKVEEAFSTVYGA</sequence>
<proteinExistence type="predicted"/>
<feature type="domain" description="Scaffold protein Nfu/NifU N-terminal" evidence="1">
    <location>
        <begin position="5"/>
        <end position="89"/>
    </location>
</feature>
<comment type="caution">
    <text evidence="2">The sequence shown here is derived from an EMBL/GenBank/DDBJ whole genome shotgun (WGS) entry which is preliminary data.</text>
</comment>
<dbReference type="SUPFAM" id="SSF110836">
    <property type="entry name" value="Hypothetical protein SAV1430"/>
    <property type="match status" value="1"/>
</dbReference>
<evidence type="ECO:0000313" key="2">
    <source>
        <dbReference type="EMBL" id="MBP2000804.1"/>
    </source>
</evidence>
<accession>A0ABS4JJM1</accession>
<name>A0ABS4JJM1_9BACL</name>
<dbReference type="Pfam" id="PF08712">
    <property type="entry name" value="Nfu_N"/>
    <property type="match status" value="1"/>
</dbReference>
<dbReference type="EMBL" id="JAGGLD010000002">
    <property type="protein sequence ID" value="MBP2000804.1"/>
    <property type="molecule type" value="Genomic_DNA"/>
</dbReference>
<organism evidence="2 3">
    <name type="scientific">Paenibacillus shirakamiensis</name>
    <dbReference type="NCBI Taxonomy" id="1265935"/>
    <lineage>
        <taxon>Bacteria</taxon>
        <taxon>Bacillati</taxon>
        <taxon>Bacillota</taxon>
        <taxon>Bacilli</taxon>
        <taxon>Bacillales</taxon>
        <taxon>Paenibacillaceae</taxon>
        <taxon>Paenibacillus</taxon>
    </lineage>
</organism>
<gene>
    <name evidence="2" type="ORF">J2Z69_001835</name>
</gene>
<dbReference type="SMART" id="SM00932">
    <property type="entry name" value="Nfu_N"/>
    <property type="match status" value="1"/>
</dbReference>